<keyword evidence="1" id="KW-0645">Protease</keyword>
<dbReference type="RefSeq" id="WP_191827335.1">
    <property type="nucleotide sequence ID" value="NZ_JACYHB010000001.1"/>
</dbReference>
<dbReference type="Gene3D" id="3.40.390.10">
    <property type="entry name" value="Collagenase (Catalytic Domain)"/>
    <property type="match status" value="1"/>
</dbReference>
<feature type="domain" description="Peptidase M12A" evidence="3">
    <location>
        <begin position="101"/>
        <end position="290"/>
    </location>
</feature>
<dbReference type="GO" id="GO:0006508">
    <property type="term" value="P:proteolysis"/>
    <property type="evidence" value="ECO:0007669"/>
    <property type="project" value="UniProtKB-KW"/>
</dbReference>
<dbReference type="PANTHER" id="PTHR10127:SF850">
    <property type="entry name" value="METALLOENDOPEPTIDASE"/>
    <property type="match status" value="1"/>
</dbReference>
<evidence type="ECO:0000259" key="3">
    <source>
        <dbReference type="PROSITE" id="PS51864"/>
    </source>
</evidence>
<feature type="binding site" evidence="1">
    <location>
        <position position="188"/>
    </location>
    <ligand>
        <name>Zn(2+)</name>
        <dbReference type="ChEBI" id="CHEBI:29105"/>
        <note>catalytic</note>
    </ligand>
</feature>
<dbReference type="PANTHER" id="PTHR10127">
    <property type="entry name" value="DISCOIDIN, CUB, EGF, LAMININ , AND ZINC METALLOPROTEASE DOMAIN CONTAINING"/>
    <property type="match status" value="1"/>
</dbReference>
<dbReference type="GO" id="GO:0004222">
    <property type="term" value="F:metalloendopeptidase activity"/>
    <property type="evidence" value="ECO:0007669"/>
    <property type="project" value="UniProtKB-UniRule"/>
</dbReference>
<dbReference type="AlphaFoldDB" id="A0A927G7H3"/>
<dbReference type="SUPFAM" id="SSF55486">
    <property type="entry name" value="Metalloproteases ('zincins'), catalytic domain"/>
    <property type="match status" value="1"/>
</dbReference>
<organism evidence="4 5">
    <name type="scientific">Cellulosimicrobium arenosum</name>
    <dbReference type="NCBI Taxonomy" id="2708133"/>
    <lineage>
        <taxon>Bacteria</taxon>
        <taxon>Bacillati</taxon>
        <taxon>Actinomycetota</taxon>
        <taxon>Actinomycetes</taxon>
        <taxon>Micrococcales</taxon>
        <taxon>Promicromonosporaceae</taxon>
        <taxon>Cellulosimicrobium</taxon>
    </lineage>
</organism>
<dbReference type="InterPro" id="IPR024079">
    <property type="entry name" value="MetalloPept_cat_dom_sf"/>
</dbReference>
<reference evidence="4" key="1">
    <citation type="journal article" date="2018" name="Curr. Microbiol.">
        <title>Cellulosimicrobium arenosum sp. nov., Isolated from Marine Sediment Sand.</title>
        <authorList>
            <person name="Oh M."/>
            <person name="Kim J.H."/>
            <person name="Yoon J.H."/>
            <person name="Schumann P."/>
            <person name="Kim W."/>
        </authorList>
    </citation>
    <scope>NUCLEOTIDE SEQUENCE</scope>
    <source>
        <strain evidence="4">KCTC 49039</strain>
    </source>
</reference>
<feature type="binding site" evidence="1">
    <location>
        <position position="192"/>
    </location>
    <ligand>
        <name>Zn(2+)</name>
        <dbReference type="ChEBI" id="CHEBI:29105"/>
        <note>catalytic</note>
    </ligand>
</feature>
<evidence type="ECO:0000256" key="1">
    <source>
        <dbReference type="PROSITE-ProRule" id="PRU01211"/>
    </source>
</evidence>
<reference evidence="4" key="2">
    <citation type="submission" date="2020-09" db="EMBL/GenBank/DDBJ databases">
        <authorList>
            <person name="Yu Y."/>
        </authorList>
    </citation>
    <scope>NUCLEOTIDE SEQUENCE</scope>
    <source>
        <strain evidence="4">KCTC 49039</strain>
    </source>
</reference>
<evidence type="ECO:0000313" key="5">
    <source>
        <dbReference type="Proteomes" id="UP000610846"/>
    </source>
</evidence>
<dbReference type="EMBL" id="JACYHB010000001">
    <property type="protein sequence ID" value="MBD8077775.1"/>
    <property type="molecule type" value="Genomic_DNA"/>
</dbReference>
<keyword evidence="1" id="KW-0378">Hydrolase</keyword>
<comment type="caution">
    <text evidence="4">The sequence shown here is derived from an EMBL/GenBank/DDBJ whole genome shotgun (WGS) entry which is preliminary data.</text>
</comment>
<evidence type="ECO:0000313" key="4">
    <source>
        <dbReference type="EMBL" id="MBD8077775.1"/>
    </source>
</evidence>
<keyword evidence="1" id="KW-0862">Zinc</keyword>
<sequence length="443" mass="46976">MAEKKTTGSGSSGSTRSRRTTSGTKPPPGKHPACEQATGPVGGTALVDGYGFASLPMVWAEVDGLAVVEGDIVIGTVAQAQARDVATLTSDEEGAEILQAVGISGAQFRWPNGVIPYEIDGGLSNPSRVHNAIAHWHAKTPLRLVPRNGESDYVRFVDGGGCSSAVGRRSSRQDITLGSGCTVGNTIHEIGHAFGLWHEQSREDRDAFVQVNWVNIESGKEHNFNQHISDGDDLGAYDYGSIMHYPTTAFSKNGQPTLVPIGSVPAGTVIGQRDSLSAGDVAGLKVMYPGLAWPKTTFKDNVKEPVLDPVTTIKEILRESVKEPVREVAKPLRDPVKPLRDPVKPLRDVQPTIREVVEPLRPGSLVINPALGRSLPFVLGRDSDFVSRYQAAVAQQNGMDQDGTTGLTAADLAVALAEITTALEAVRESVAALAEQAATEAGI</sequence>
<feature type="region of interest" description="Disordered" evidence="2">
    <location>
        <begin position="1"/>
        <end position="40"/>
    </location>
</feature>
<accession>A0A927G7H3</accession>
<feature type="active site" evidence="1">
    <location>
        <position position="189"/>
    </location>
</feature>
<dbReference type="InterPro" id="IPR034035">
    <property type="entry name" value="Astacin-like_dom"/>
</dbReference>
<dbReference type="PROSITE" id="PS51864">
    <property type="entry name" value="ASTACIN"/>
    <property type="match status" value="1"/>
</dbReference>
<protein>
    <submittedName>
        <fullName evidence="4">M12 family metallopeptidase</fullName>
    </submittedName>
</protein>
<feature type="binding site" evidence="1">
    <location>
        <position position="198"/>
    </location>
    <ligand>
        <name>Zn(2+)</name>
        <dbReference type="ChEBI" id="CHEBI:29105"/>
        <note>catalytic</note>
    </ligand>
</feature>
<gene>
    <name evidence="4" type="ORF">IF651_01700</name>
</gene>
<comment type="caution">
    <text evidence="1">Lacks conserved residue(s) required for the propagation of feature annotation.</text>
</comment>
<name>A0A927G7H3_9MICO</name>
<keyword evidence="1" id="KW-0482">Metalloprotease</keyword>
<keyword evidence="1" id="KW-0479">Metal-binding</keyword>
<dbReference type="CDD" id="cd04280">
    <property type="entry name" value="ZnMc_astacin_like"/>
    <property type="match status" value="1"/>
</dbReference>
<dbReference type="SMART" id="SM00235">
    <property type="entry name" value="ZnMc"/>
    <property type="match status" value="1"/>
</dbReference>
<dbReference type="GO" id="GO:0008270">
    <property type="term" value="F:zinc ion binding"/>
    <property type="evidence" value="ECO:0007669"/>
    <property type="project" value="UniProtKB-UniRule"/>
</dbReference>
<evidence type="ECO:0000256" key="2">
    <source>
        <dbReference type="SAM" id="MobiDB-lite"/>
    </source>
</evidence>
<proteinExistence type="predicted"/>
<dbReference type="Proteomes" id="UP000610846">
    <property type="component" value="Unassembled WGS sequence"/>
</dbReference>
<dbReference type="InterPro" id="IPR001506">
    <property type="entry name" value="Peptidase_M12A"/>
</dbReference>
<comment type="cofactor">
    <cofactor evidence="1">
        <name>Zn(2+)</name>
        <dbReference type="ChEBI" id="CHEBI:29105"/>
    </cofactor>
    <text evidence="1">Binds 1 zinc ion per subunit.</text>
</comment>
<dbReference type="PRINTS" id="PR00480">
    <property type="entry name" value="ASTACIN"/>
</dbReference>
<dbReference type="InterPro" id="IPR006026">
    <property type="entry name" value="Peptidase_Metallo"/>
</dbReference>
<dbReference type="Pfam" id="PF01400">
    <property type="entry name" value="Astacin"/>
    <property type="match status" value="1"/>
</dbReference>
<feature type="compositionally biased region" description="Low complexity" evidence="2">
    <location>
        <begin position="7"/>
        <end position="24"/>
    </location>
</feature>
<keyword evidence="5" id="KW-1185">Reference proteome</keyword>